<dbReference type="PROSITE" id="PS51257">
    <property type="entry name" value="PROKAR_LIPOPROTEIN"/>
    <property type="match status" value="1"/>
</dbReference>
<dbReference type="InterPro" id="IPR050570">
    <property type="entry name" value="Cell_wall_metabolism_enzyme"/>
</dbReference>
<protein>
    <submittedName>
        <fullName evidence="10">Peptidase M23</fullName>
    </submittedName>
</protein>
<reference evidence="11" key="2">
    <citation type="submission" date="2019-01" db="EMBL/GenBank/DDBJ databases">
        <title>Genome sequence of Desulfonema ishimotonii strain Tokyo 01.</title>
        <authorList>
            <person name="Fukui M."/>
        </authorList>
    </citation>
    <scope>NUCLEOTIDE SEQUENCE [LARGE SCALE GENOMIC DNA]</scope>
    <source>
        <strain evidence="11">Tokyo 01</strain>
    </source>
</reference>
<proteinExistence type="predicted"/>
<dbReference type="PANTHER" id="PTHR21666:SF288">
    <property type="entry name" value="CELL DIVISION PROTEIN YTFB"/>
    <property type="match status" value="1"/>
</dbReference>
<evidence type="ECO:0000313" key="10">
    <source>
        <dbReference type="EMBL" id="GBC59873.1"/>
    </source>
</evidence>
<dbReference type="PANTHER" id="PTHR21666">
    <property type="entry name" value="PEPTIDASE-RELATED"/>
    <property type="match status" value="1"/>
</dbReference>
<sequence length="438" mass="49678">MKMKIHVINRYICILNLTLLFWTGCAVASQRLAEPERSVSEYGIDCEVLDVRKDVIKRSENLAGILLREGVSYSKISEAVARCEDVFDVRKIRTGNSYCVITTPGEAECASYFVYEKNPVDYVVFELGEQVRVYKDSKPVEKNIRTAEGRIESSLLGAFSGQGLDYGLAVRMAEIYAWTLDFYHFQKGDIFKILYEEESVDGQPVGCGRILAARIIHRGEDYYAFYFKAEDESVGAYYDENGKSLRKAFLKAPLKYVRISSRYSRKRLHPILQQYKPHLGIDYAAPRGTPIMSVGDGIVEKVAFNKGAGRYVQIRHNRRYMTQYLHMSRVADGVRSGKRVGQGEVIGYVGSTGLATGPHLDFRFWADGEAVNFLKQDIPTADPVDSAWTDRFYAQISGWKTDLDRDDIGNFLAEKMAIPAIPFENSTEYLLFSDVIFR</sequence>
<gene>
    <name evidence="10" type="ORF">DENIS_0814</name>
</gene>
<comment type="subcellular location">
    <subcellularLocation>
        <location evidence="2">Cell envelope</location>
    </subcellularLocation>
</comment>
<keyword evidence="7" id="KW-0482">Metalloprotease</keyword>
<dbReference type="Proteomes" id="UP000288096">
    <property type="component" value="Unassembled WGS sequence"/>
</dbReference>
<comment type="caution">
    <text evidence="10">The sequence shown here is derived from an EMBL/GenBank/DDBJ whole genome shotgun (WGS) entry which is preliminary data.</text>
</comment>
<dbReference type="GO" id="GO:0006508">
    <property type="term" value="P:proteolysis"/>
    <property type="evidence" value="ECO:0007669"/>
    <property type="project" value="UniProtKB-KW"/>
</dbReference>
<feature type="domain" description="M23ase beta-sheet core" evidence="8">
    <location>
        <begin position="277"/>
        <end position="372"/>
    </location>
</feature>
<evidence type="ECO:0000256" key="1">
    <source>
        <dbReference type="ARBA" id="ARBA00001947"/>
    </source>
</evidence>
<evidence type="ECO:0000256" key="3">
    <source>
        <dbReference type="ARBA" id="ARBA00022670"/>
    </source>
</evidence>
<dbReference type="SUPFAM" id="SSF51261">
    <property type="entry name" value="Duplicated hybrid motif"/>
    <property type="match status" value="1"/>
</dbReference>
<dbReference type="CDD" id="cd12797">
    <property type="entry name" value="M23_peptidase"/>
    <property type="match status" value="1"/>
</dbReference>
<evidence type="ECO:0000256" key="4">
    <source>
        <dbReference type="ARBA" id="ARBA00022723"/>
    </source>
</evidence>
<evidence type="ECO:0000259" key="8">
    <source>
        <dbReference type="Pfam" id="PF01551"/>
    </source>
</evidence>
<organism evidence="10 11">
    <name type="scientific">Desulfonema ishimotonii</name>
    <dbReference type="NCBI Taxonomy" id="45657"/>
    <lineage>
        <taxon>Bacteria</taxon>
        <taxon>Pseudomonadati</taxon>
        <taxon>Thermodesulfobacteriota</taxon>
        <taxon>Desulfobacteria</taxon>
        <taxon>Desulfobacterales</taxon>
        <taxon>Desulfococcaceae</taxon>
        <taxon>Desulfonema</taxon>
    </lineage>
</organism>
<feature type="domain" description="Csd3-like second N-terminal" evidence="9">
    <location>
        <begin position="146"/>
        <end position="263"/>
    </location>
</feature>
<dbReference type="GO" id="GO:0004222">
    <property type="term" value="F:metalloendopeptidase activity"/>
    <property type="evidence" value="ECO:0007669"/>
    <property type="project" value="TreeGrafter"/>
</dbReference>
<reference evidence="11" key="1">
    <citation type="submission" date="2017-11" db="EMBL/GenBank/DDBJ databases">
        <authorList>
            <person name="Watanabe M."/>
            <person name="Kojima H."/>
        </authorList>
    </citation>
    <scope>NUCLEOTIDE SEQUENCE [LARGE SCALE GENOMIC DNA]</scope>
    <source>
        <strain evidence="11">Tokyo 01</strain>
    </source>
</reference>
<name>A0A401FSE4_9BACT</name>
<dbReference type="OrthoDB" id="9815245at2"/>
<evidence type="ECO:0000256" key="7">
    <source>
        <dbReference type="ARBA" id="ARBA00023049"/>
    </source>
</evidence>
<dbReference type="AlphaFoldDB" id="A0A401FSE4"/>
<evidence type="ECO:0000256" key="2">
    <source>
        <dbReference type="ARBA" id="ARBA00004196"/>
    </source>
</evidence>
<dbReference type="Pfam" id="PF01551">
    <property type="entry name" value="Peptidase_M23"/>
    <property type="match status" value="1"/>
</dbReference>
<evidence type="ECO:0000256" key="5">
    <source>
        <dbReference type="ARBA" id="ARBA00022801"/>
    </source>
</evidence>
<evidence type="ECO:0000259" key="9">
    <source>
        <dbReference type="Pfam" id="PF19425"/>
    </source>
</evidence>
<dbReference type="InterPro" id="IPR016047">
    <property type="entry name" value="M23ase_b-sheet_dom"/>
</dbReference>
<dbReference type="RefSeq" id="WP_124327347.1">
    <property type="nucleotide sequence ID" value="NZ_BEXT01000001.1"/>
</dbReference>
<keyword evidence="3" id="KW-0645">Protease</keyword>
<comment type="cofactor">
    <cofactor evidence="1">
        <name>Zn(2+)</name>
        <dbReference type="ChEBI" id="CHEBI:29105"/>
    </cofactor>
</comment>
<keyword evidence="6" id="KW-0862">Zinc</keyword>
<keyword evidence="5" id="KW-0378">Hydrolase</keyword>
<accession>A0A401FSE4</accession>
<evidence type="ECO:0000313" key="11">
    <source>
        <dbReference type="Proteomes" id="UP000288096"/>
    </source>
</evidence>
<keyword evidence="11" id="KW-1185">Reference proteome</keyword>
<dbReference type="Gene3D" id="3.10.450.350">
    <property type="match status" value="1"/>
</dbReference>
<dbReference type="Gene3D" id="2.70.70.10">
    <property type="entry name" value="Glucose Permease (Domain IIA)"/>
    <property type="match status" value="1"/>
</dbReference>
<dbReference type="EMBL" id="BEXT01000001">
    <property type="protein sequence ID" value="GBC59873.1"/>
    <property type="molecule type" value="Genomic_DNA"/>
</dbReference>
<dbReference type="GO" id="GO:0046872">
    <property type="term" value="F:metal ion binding"/>
    <property type="evidence" value="ECO:0007669"/>
    <property type="project" value="UniProtKB-KW"/>
</dbReference>
<dbReference type="Pfam" id="PF19425">
    <property type="entry name" value="Csd3_N2"/>
    <property type="match status" value="1"/>
</dbReference>
<dbReference type="GO" id="GO:0030313">
    <property type="term" value="C:cell envelope"/>
    <property type="evidence" value="ECO:0007669"/>
    <property type="project" value="UniProtKB-SubCell"/>
</dbReference>
<dbReference type="InterPro" id="IPR011055">
    <property type="entry name" value="Dup_hybrid_motif"/>
</dbReference>
<keyword evidence="4" id="KW-0479">Metal-binding</keyword>
<evidence type="ECO:0000256" key="6">
    <source>
        <dbReference type="ARBA" id="ARBA00022833"/>
    </source>
</evidence>
<dbReference type="InterPro" id="IPR045834">
    <property type="entry name" value="Csd3_N2"/>
</dbReference>